<gene>
    <name evidence="11" type="ORF">H8Z83_03990</name>
</gene>
<keyword evidence="11" id="KW-0436">Ligase</keyword>
<proteinExistence type="inferred from homology"/>
<dbReference type="Proteomes" id="UP000620327">
    <property type="component" value="Unassembled WGS sequence"/>
</dbReference>
<dbReference type="InterPro" id="IPR041525">
    <property type="entry name" value="N/Namide_PRibTrfase"/>
</dbReference>
<reference evidence="11" key="1">
    <citation type="submission" date="2020-08" db="EMBL/GenBank/DDBJ databases">
        <title>Genome public.</title>
        <authorList>
            <person name="Liu C."/>
            <person name="Sun Q."/>
        </authorList>
    </citation>
    <scope>NUCLEOTIDE SEQUENCE</scope>
    <source>
        <strain evidence="11">BX15</strain>
    </source>
</reference>
<evidence type="ECO:0000256" key="4">
    <source>
        <dbReference type="ARBA" id="ARBA00022679"/>
    </source>
</evidence>
<dbReference type="NCBIfam" id="NF006629">
    <property type="entry name" value="PRK09198.1"/>
    <property type="match status" value="1"/>
</dbReference>
<evidence type="ECO:0000256" key="7">
    <source>
        <dbReference type="ARBA" id="ARBA00035036"/>
    </source>
</evidence>
<keyword evidence="3 11" id="KW-0328">Glycosyltransferase</keyword>
<comment type="similarity">
    <text evidence="1">Belongs to the NAPRTase family.</text>
</comment>
<dbReference type="EMBL" id="JACOQI010000002">
    <property type="protein sequence ID" value="MBC5769481.1"/>
    <property type="molecule type" value="Genomic_DNA"/>
</dbReference>
<dbReference type="Pfam" id="PF04095">
    <property type="entry name" value="NAPRTase"/>
    <property type="match status" value="1"/>
</dbReference>
<dbReference type="RefSeq" id="WP_187013828.1">
    <property type="nucleotide sequence ID" value="NZ_JACOQI010000002.1"/>
</dbReference>
<dbReference type="PANTHER" id="PTHR43816">
    <property type="entry name" value="NICOTINAMIDE PHOSPHORIBOSYLTRANSFERASE"/>
    <property type="match status" value="1"/>
</dbReference>
<sequence>MISYSPLLCLDFYKTAHAEQYPTALTKMVSYYTPRMTRLADTEKVTMFGLQAFIQEYLIEAFNTHFFNRSLDEVLAEYKRVLNNTIGTDGVGVERLTALHKLGYLPLEIRAVPEGTRTNIHVPQIEISNTNPNFVWLVNSIETMLSCTMWHTQISAEVGYRYRQIVNKYAALTCDDDVVRAKLLGDFSMRGQESVESATKSSAAFCLSFLNTATVPAILWLEHNYACRVENDAVAYGALSTEHSVMCSNYAVDGDEITHVRRLLKEIYPYQNFSMVSDSYDYWNLVNNILPAIKEDVMAHHGCLAIRGDSGNPVEIVTETVFKLWEIFGGTVNSKGYKVLDPHVKALYGDSITPQRCEAVYKILMEHGFAINNVSLGVGSFSMQCLETMDGGEKTYAPYTRDTFGIAVKATYAEDADGKPIMIFKNPKTDSGHFKESQRGCCKVVYDYTYHNFFCQDGLTWEESQIGNWLKPVFKDGKLLRIYTLDEVRNNLHEGNF</sequence>
<dbReference type="Gene3D" id="3.20.20.70">
    <property type="entry name" value="Aldolase class I"/>
    <property type="match status" value="1"/>
</dbReference>
<dbReference type="GO" id="GO:0047280">
    <property type="term" value="F:nicotinamide phosphoribosyltransferase activity"/>
    <property type="evidence" value="ECO:0007669"/>
    <property type="project" value="UniProtKB-EC"/>
</dbReference>
<dbReference type="GO" id="GO:0009435">
    <property type="term" value="P:NAD+ biosynthetic process"/>
    <property type="evidence" value="ECO:0007669"/>
    <property type="project" value="InterPro"/>
</dbReference>
<accession>A0A923MGZ8</accession>
<dbReference type="AlphaFoldDB" id="A0A923MGZ8"/>
<comment type="catalytic activity">
    <reaction evidence="8">
        <text>beta-nicotinamide D-ribonucleotide + diphosphate = 5-phospho-alpha-D-ribose 1-diphosphate + nicotinamide + H(+)</text>
        <dbReference type="Rhea" id="RHEA:16149"/>
        <dbReference type="ChEBI" id="CHEBI:14649"/>
        <dbReference type="ChEBI" id="CHEBI:15378"/>
        <dbReference type="ChEBI" id="CHEBI:17154"/>
        <dbReference type="ChEBI" id="CHEBI:33019"/>
        <dbReference type="ChEBI" id="CHEBI:58017"/>
        <dbReference type="EC" id="2.4.2.12"/>
    </reaction>
    <physiologicalReaction direction="right-to-left" evidence="8">
        <dbReference type="Rhea" id="RHEA:16151"/>
    </physiologicalReaction>
</comment>
<evidence type="ECO:0000313" key="12">
    <source>
        <dbReference type="Proteomes" id="UP000620327"/>
    </source>
</evidence>
<evidence type="ECO:0000256" key="6">
    <source>
        <dbReference type="ARBA" id="ARBA00035024"/>
    </source>
</evidence>
<dbReference type="PANTHER" id="PTHR43816:SF1">
    <property type="entry name" value="NICOTINAMIDE PHOSPHORIBOSYLTRANSFERASE"/>
    <property type="match status" value="1"/>
</dbReference>
<evidence type="ECO:0000256" key="2">
    <source>
        <dbReference type="ARBA" id="ARBA00022642"/>
    </source>
</evidence>
<dbReference type="EC" id="2.4.2.12" evidence="6"/>
<evidence type="ECO:0000259" key="10">
    <source>
        <dbReference type="Pfam" id="PF18127"/>
    </source>
</evidence>
<dbReference type="GO" id="GO:0016874">
    <property type="term" value="F:ligase activity"/>
    <property type="evidence" value="ECO:0007669"/>
    <property type="project" value="UniProtKB-KW"/>
</dbReference>
<evidence type="ECO:0000313" key="11">
    <source>
        <dbReference type="EMBL" id="MBC5769481.1"/>
    </source>
</evidence>
<dbReference type="InterPro" id="IPR013785">
    <property type="entry name" value="Aldolase_TIM"/>
</dbReference>
<organism evidence="11 12">
    <name type="scientific">Dysosmobacter segnis</name>
    <dbReference type="NCBI Taxonomy" id="2763042"/>
    <lineage>
        <taxon>Bacteria</taxon>
        <taxon>Bacillati</taxon>
        <taxon>Bacillota</taxon>
        <taxon>Clostridia</taxon>
        <taxon>Eubacteriales</taxon>
        <taxon>Oscillospiraceae</taxon>
        <taxon>Dysosmobacter</taxon>
    </lineage>
</organism>
<dbReference type="InterPro" id="IPR041529">
    <property type="entry name" value="DUF5598"/>
</dbReference>
<keyword evidence="4" id="KW-0808">Transferase</keyword>
<comment type="caution">
    <text evidence="11">The sequence shown here is derived from an EMBL/GenBank/DDBJ whole genome shotgun (WGS) entry which is preliminary data.</text>
</comment>
<protein>
    <recommendedName>
        <fullName evidence="7">Nicotinamide phosphoribosyltransferase</fullName>
        <ecNumber evidence="6">2.4.2.12</ecNumber>
    </recommendedName>
</protein>
<dbReference type="PIRSF" id="PIRSF005943">
    <property type="entry name" value="NMPRT"/>
    <property type="match status" value="1"/>
</dbReference>
<keyword evidence="12" id="KW-1185">Reference proteome</keyword>
<dbReference type="InterPro" id="IPR016471">
    <property type="entry name" value="Nicotinamide_PRibTrfase"/>
</dbReference>
<dbReference type="Pfam" id="PF18127">
    <property type="entry name" value="NAMPT_N"/>
    <property type="match status" value="1"/>
</dbReference>
<feature type="domain" description="Nicotinate/nicotinamide phosphoribosyltransferase" evidence="9">
    <location>
        <begin position="185"/>
        <end position="443"/>
    </location>
</feature>
<feature type="domain" description="Nicotinamide phosphoribosyltransferase N-terminal" evidence="10">
    <location>
        <begin position="7"/>
        <end position="59"/>
    </location>
</feature>
<keyword evidence="2" id="KW-0662">Pyridine nucleotide biosynthesis</keyword>
<dbReference type="SUPFAM" id="SSF51690">
    <property type="entry name" value="Nicotinate/Quinolinate PRTase C-terminal domain-like"/>
    <property type="match status" value="1"/>
</dbReference>
<evidence type="ECO:0000256" key="8">
    <source>
        <dbReference type="ARBA" id="ARBA00047835"/>
    </source>
</evidence>
<dbReference type="InterPro" id="IPR036068">
    <property type="entry name" value="Nicotinate_pribotase-like_C"/>
</dbReference>
<evidence type="ECO:0000259" key="9">
    <source>
        <dbReference type="Pfam" id="PF04095"/>
    </source>
</evidence>
<evidence type="ECO:0000256" key="1">
    <source>
        <dbReference type="ARBA" id="ARBA00010897"/>
    </source>
</evidence>
<evidence type="ECO:0000256" key="3">
    <source>
        <dbReference type="ARBA" id="ARBA00022676"/>
    </source>
</evidence>
<comment type="pathway">
    <text evidence="5">Cofactor biosynthesis; NAD(+) biosynthesis; nicotinamide D-ribonucleotide from 5-phospho-alpha-D-ribose 1-diphosphate and nicotinamide: step 1/1.</text>
</comment>
<name>A0A923MGZ8_9FIRM</name>
<evidence type="ECO:0000256" key="5">
    <source>
        <dbReference type="ARBA" id="ARBA00035007"/>
    </source>
</evidence>